<dbReference type="InterPro" id="IPR003033">
    <property type="entry name" value="SCP2_sterol-bd_dom"/>
</dbReference>
<keyword evidence="2" id="KW-0378">Hydrolase</keyword>
<dbReference type="GO" id="GO:0016787">
    <property type="term" value="F:hydrolase activity"/>
    <property type="evidence" value="ECO:0007669"/>
    <property type="project" value="UniProtKB-KW"/>
</dbReference>
<proteinExistence type="predicted"/>
<keyword evidence="3" id="KW-1185">Reference proteome</keyword>
<dbReference type="Proteomes" id="UP000581769">
    <property type="component" value="Unassembled WGS sequence"/>
</dbReference>
<dbReference type="SUPFAM" id="SSF55718">
    <property type="entry name" value="SCP-like"/>
    <property type="match status" value="1"/>
</dbReference>
<evidence type="ECO:0000259" key="1">
    <source>
        <dbReference type="Pfam" id="PF02036"/>
    </source>
</evidence>
<reference evidence="2 3" key="1">
    <citation type="submission" date="2020-08" db="EMBL/GenBank/DDBJ databases">
        <title>Sequencing the genomes of 1000 actinobacteria strains.</title>
        <authorList>
            <person name="Klenk H.-P."/>
        </authorList>
    </citation>
    <scope>NUCLEOTIDE SEQUENCE [LARGE SCALE GENOMIC DNA]</scope>
    <source>
        <strain evidence="2 3">DSM 45859</strain>
    </source>
</reference>
<dbReference type="Pfam" id="PF02036">
    <property type="entry name" value="SCP2"/>
    <property type="match status" value="1"/>
</dbReference>
<accession>A0A840J133</accession>
<protein>
    <submittedName>
        <fullName evidence="2">Alkyl sulfatase BDS1-like metallo-beta-lactamase superfamily hydrolase</fullName>
    </submittedName>
</protein>
<gene>
    <name evidence="2" type="ORF">BJY18_004840</name>
</gene>
<organism evidence="2 3">
    <name type="scientific">Amycolatopsis jiangsuensis</name>
    <dbReference type="NCBI Taxonomy" id="1181879"/>
    <lineage>
        <taxon>Bacteria</taxon>
        <taxon>Bacillati</taxon>
        <taxon>Actinomycetota</taxon>
        <taxon>Actinomycetes</taxon>
        <taxon>Pseudonocardiales</taxon>
        <taxon>Pseudonocardiaceae</taxon>
        <taxon>Amycolatopsis</taxon>
    </lineage>
</organism>
<evidence type="ECO:0000313" key="3">
    <source>
        <dbReference type="Proteomes" id="UP000581769"/>
    </source>
</evidence>
<dbReference type="InterPro" id="IPR036527">
    <property type="entry name" value="SCP2_sterol-bd_dom_sf"/>
</dbReference>
<name>A0A840J133_9PSEU</name>
<sequence>MPRVPWRKLSRAAHAPNEHAVNGFARALAVEKLTPEQFVQVLATLHMLGAAGAGIELSALTTQSLVDVVARSSREQVKALAEHPVLRPVFLDEIFRRMSEHLHPDRARHVDVVVSWRFPSPTSEDGYDRYQTVIEDGLCVSSTDLTRTPDTTITLSVDDFIRMATGNAAVATMFVTGKVKVKGEYAPAVRLSSYFNVPKPTGTDSTH</sequence>
<feature type="domain" description="SCP2" evidence="1">
    <location>
        <begin position="135"/>
        <end position="195"/>
    </location>
</feature>
<dbReference type="EMBL" id="JACHMG010000001">
    <property type="protein sequence ID" value="MBB4687355.1"/>
    <property type="molecule type" value="Genomic_DNA"/>
</dbReference>
<evidence type="ECO:0000313" key="2">
    <source>
        <dbReference type="EMBL" id="MBB4687355.1"/>
    </source>
</evidence>
<dbReference type="Gene3D" id="3.30.1050.10">
    <property type="entry name" value="SCP2 sterol-binding domain"/>
    <property type="match status" value="1"/>
</dbReference>
<dbReference type="AlphaFoldDB" id="A0A840J133"/>
<comment type="caution">
    <text evidence="2">The sequence shown here is derived from an EMBL/GenBank/DDBJ whole genome shotgun (WGS) entry which is preliminary data.</text>
</comment>